<feature type="compositionally biased region" description="Basic residues" evidence="1">
    <location>
        <begin position="74"/>
        <end position="89"/>
    </location>
</feature>
<accession>A0AAF0T9G5</accession>
<keyword evidence="2" id="KW-0812">Transmembrane</keyword>
<sequence length="306" mass="34122">MVIGSSWVHLERVNPRPFPTLSARESEWAKTEVVLKCGNSVFERNRVDSGAKHATRGKAKGITPNEDATTSKGKTTKLHTTRGKGKSKGKAPASPEAGSVAMTFTTLTSPLLRVRTVTLKMPGVFRVEFKGVRGSYPNKDMVSKEGISIDLAKIETVRGWTRPTYPIEIHSFVGLAGVRPRKEDVLDADEVLRIEGRIFVPKVGKLVKCEHQQSRDVSQRILVPTWKWKRITMDFVAEIGEKRGSRAAGAAGRLLILTGWPSRLLAGRLILLLVLPVLTSPSFWFLIARWWSSPELLPIGWFGYWR</sequence>
<organism evidence="3 4">
    <name type="scientific">Solanum verrucosum</name>
    <dbReference type="NCBI Taxonomy" id="315347"/>
    <lineage>
        <taxon>Eukaryota</taxon>
        <taxon>Viridiplantae</taxon>
        <taxon>Streptophyta</taxon>
        <taxon>Embryophyta</taxon>
        <taxon>Tracheophyta</taxon>
        <taxon>Spermatophyta</taxon>
        <taxon>Magnoliopsida</taxon>
        <taxon>eudicotyledons</taxon>
        <taxon>Gunneridae</taxon>
        <taxon>Pentapetalae</taxon>
        <taxon>asterids</taxon>
        <taxon>lamiids</taxon>
        <taxon>Solanales</taxon>
        <taxon>Solanaceae</taxon>
        <taxon>Solanoideae</taxon>
        <taxon>Solaneae</taxon>
        <taxon>Solanum</taxon>
    </lineage>
</organism>
<reference evidence="3" key="1">
    <citation type="submission" date="2023-08" db="EMBL/GenBank/DDBJ databases">
        <title>A de novo genome assembly of Solanum verrucosum Schlechtendal, a Mexican diploid species geographically isolated from the other diploid A-genome species in potato relatives.</title>
        <authorList>
            <person name="Hosaka K."/>
        </authorList>
    </citation>
    <scope>NUCLEOTIDE SEQUENCE</scope>
    <source>
        <tissue evidence="3">Young leaves</tissue>
    </source>
</reference>
<evidence type="ECO:0000313" key="4">
    <source>
        <dbReference type="Proteomes" id="UP001234989"/>
    </source>
</evidence>
<keyword evidence="4" id="KW-1185">Reference proteome</keyword>
<protein>
    <submittedName>
        <fullName evidence="3">Uncharacterized protein</fullName>
    </submittedName>
</protein>
<dbReference type="AlphaFoldDB" id="A0AAF0T9G5"/>
<feature type="transmembrane region" description="Helical" evidence="2">
    <location>
        <begin position="269"/>
        <end position="291"/>
    </location>
</feature>
<evidence type="ECO:0000313" key="3">
    <source>
        <dbReference type="EMBL" id="WMV09113.1"/>
    </source>
</evidence>
<name>A0AAF0T9G5_SOLVR</name>
<evidence type="ECO:0000256" key="1">
    <source>
        <dbReference type="SAM" id="MobiDB-lite"/>
    </source>
</evidence>
<evidence type="ECO:0000256" key="2">
    <source>
        <dbReference type="SAM" id="Phobius"/>
    </source>
</evidence>
<keyword evidence="2" id="KW-0472">Membrane</keyword>
<dbReference type="Proteomes" id="UP001234989">
    <property type="component" value="Chromosome 1"/>
</dbReference>
<proteinExistence type="predicted"/>
<gene>
    <name evidence="3" type="ORF">MTR67_002498</name>
</gene>
<feature type="region of interest" description="Disordered" evidence="1">
    <location>
        <begin position="49"/>
        <end position="97"/>
    </location>
</feature>
<dbReference type="EMBL" id="CP133612">
    <property type="protein sequence ID" value="WMV09113.1"/>
    <property type="molecule type" value="Genomic_DNA"/>
</dbReference>
<keyword evidence="2" id="KW-1133">Transmembrane helix</keyword>